<keyword evidence="2" id="KW-0812">Transmembrane</keyword>
<feature type="transmembrane region" description="Helical" evidence="2">
    <location>
        <begin position="145"/>
        <end position="165"/>
    </location>
</feature>
<evidence type="ECO:0000313" key="4">
    <source>
        <dbReference type="Proteomes" id="UP001501343"/>
    </source>
</evidence>
<feature type="transmembrane region" description="Helical" evidence="2">
    <location>
        <begin position="61"/>
        <end position="80"/>
    </location>
</feature>
<protein>
    <submittedName>
        <fullName evidence="3">Uncharacterized protein</fullName>
    </submittedName>
</protein>
<gene>
    <name evidence="3" type="ORF">GCM10009775_21230</name>
</gene>
<evidence type="ECO:0000256" key="1">
    <source>
        <dbReference type="SAM" id="MobiDB-lite"/>
    </source>
</evidence>
<dbReference type="RefSeq" id="WP_248148621.1">
    <property type="nucleotide sequence ID" value="NZ_BAAAOF010000004.1"/>
</dbReference>
<feature type="transmembrane region" description="Helical" evidence="2">
    <location>
        <begin position="177"/>
        <end position="195"/>
    </location>
</feature>
<feature type="transmembrane region" description="Helical" evidence="2">
    <location>
        <begin position="110"/>
        <end position="133"/>
    </location>
</feature>
<keyword evidence="2" id="KW-0472">Membrane</keyword>
<proteinExistence type="predicted"/>
<feature type="region of interest" description="Disordered" evidence="1">
    <location>
        <begin position="1"/>
        <end position="37"/>
    </location>
</feature>
<keyword evidence="2" id="KW-1133">Transmembrane helix</keyword>
<feature type="compositionally biased region" description="Basic and acidic residues" evidence="1">
    <location>
        <begin position="1"/>
        <end position="11"/>
    </location>
</feature>
<dbReference type="Proteomes" id="UP001501343">
    <property type="component" value="Unassembled WGS sequence"/>
</dbReference>
<comment type="caution">
    <text evidence="3">The sequence shown here is derived from an EMBL/GenBank/DDBJ whole genome shotgun (WGS) entry which is preliminary data.</text>
</comment>
<evidence type="ECO:0000313" key="3">
    <source>
        <dbReference type="EMBL" id="GAA1928934.1"/>
    </source>
</evidence>
<accession>A0ABN2PS46</accession>
<keyword evidence="4" id="KW-1185">Reference proteome</keyword>
<evidence type="ECO:0000256" key="2">
    <source>
        <dbReference type="SAM" id="Phobius"/>
    </source>
</evidence>
<sequence length="217" mass="23400">MTISETSRDETAPEAPARVSPAEAHLERRAAVPERPSLAGKDAAPVLVKAPPPVVVRIAQLLWVTSLLAGAAGVVYLMVIRQAQLPEIADLVRGVDGSRADETYTSAADIVFWSVFTPLVAMIMLQIVLLVSFANRRPKVRWWQFGSVLFLAGVVLIAGELVAFGDRGLPLERILQAQVVLAALGLLVSVLPPALRWSARRHDIRRGPEAPVGDAQL</sequence>
<reference evidence="3 4" key="1">
    <citation type="journal article" date="2019" name="Int. J. Syst. Evol. Microbiol.">
        <title>The Global Catalogue of Microorganisms (GCM) 10K type strain sequencing project: providing services to taxonomists for standard genome sequencing and annotation.</title>
        <authorList>
            <consortium name="The Broad Institute Genomics Platform"/>
            <consortium name="The Broad Institute Genome Sequencing Center for Infectious Disease"/>
            <person name="Wu L."/>
            <person name="Ma J."/>
        </authorList>
    </citation>
    <scope>NUCLEOTIDE SEQUENCE [LARGE SCALE GENOMIC DNA]</scope>
    <source>
        <strain evidence="3 4">JCM 14900</strain>
    </source>
</reference>
<organism evidence="3 4">
    <name type="scientific">Microbacterium aoyamense</name>
    <dbReference type="NCBI Taxonomy" id="344166"/>
    <lineage>
        <taxon>Bacteria</taxon>
        <taxon>Bacillati</taxon>
        <taxon>Actinomycetota</taxon>
        <taxon>Actinomycetes</taxon>
        <taxon>Micrococcales</taxon>
        <taxon>Microbacteriaceae</taxon>
        <taxon>Microbacterium</taxon>
    </lineage>
</organism>
<name>A0ABN2PS46_9MICO</name>
<dbReference type="EMBL" id="BAAAOF010000004">
    <property type="protein sequence ID" value="GAA1928934.1"/>
    <property type="molecule type" value="Genomic_DNA"/>
</dbReference>